<sequence length="207" mass="24168">MNVFQKLRIVSIRNITSQLTNNFIKKHEIICSHRNVLKRNSGISSTVSSHQNFNAEPKSEDDDFISNEVLSKINQQIKEKSHDRLFAVIQLGERKFKITNEDIIALNCFFPPNIGEKICLEKVLLVGSTDFTLIGRPVLSTDLLRIDATIIEKTYIVPRPIYRHGYHYRRLHWFRTPYTLIRINNIEFKNSLDELPDTQGIQNRVIY</sequence>
<dbReference type="InterPro" id="IPR028909">
    <property type="entry name" value="bL21-like"/>
</dbReference>
<proteinExistence type="inferred from homology"/>
<keyword evidence="4" id="KW-1185">Reference proteome</keyword>
<dbReference type="PANTHER" id="PTHR21349:SF0">
    <property type="entry name" value="LARGE RIBOSOMAL SUBUNIT PROTEIN BL21M"/>
    <property type="match status" value="1"/>
</dbReference>
<protein>
    <recommendedName>
        <fullName evidence="2">Large ribosomal subunit protein bL21m</fullName>
    </recommendedName>
</protein>
<gene>
    <name evidence="3" type="ORF">JTE90_020681</name>
</gene>
<dbReference type="PANTHER" id="PTHR21349">
    <property type="entry name" value="50S RIBOSOMAL PROTEIN L21"/>
    <property type="match status" value="1"/>
</dbReference>
<dbReference type="SUPFAM" id="SSF141091">
    <property type="entry name" value="L21p-like"/>
    <property type="match status" value="1"/>
</dbReference>
<name>A0AAV6V6E6_9ARAC</name>
<reference evidence="3 4" key="1">
    <citation type="journal article" date="2022" name="Nat. Ecol. Evol.">
        <title>A masculinizing supergene underlies an exaggerated male reproductive morph in a spider.</title>
        <authorList>
            <person name="Hendrickx F."/>
            <person name="De Corte Z."/>
            <person name="Sonet G."/>
            <person name="Van Belleghem S.M."/>
            <person name="Kostlbacher S."/>
            <person name="Vangestel C."/>
        </authorList>
    </citation>
    <scope>NUCLEOTIDE SEQUENCE [LARGE SCALE GENOMIC DNA]</scope>
    <source>
        <strain evidence="3">W744_W776</strain>
    </source>
</reference>
<dbReference type="GO" id="GO:0005762">
    <property type="term" value="C:mitochondrial large ribosomal subunit"/>
    <property type="evidence" value="ECO:0007669"/>
    <property type="project" value="TreeGrafter"/>
</dbReference>
<dbReference type="Proteomes" id="UP000827092">
    <property type="component" value="Unassembled WGS sequence"/>
</dbReference>
<evidence type="ECO:0000313" key="4">
    <source>
        <dbReference type="Proteomes" id="UP000827092"/>
    </source>
</evidence>
<evidence type="ECO:0000256" key="2">
    <source>
        <dbReference type="ARBA" id="ARBA00044129"/>
    </source>
</evidence>
<dbReference type="EMBL" id="JAFNEN010000159">
    <property type="protein sequence ID" value="KAG8191428.1"/>
    <property type="molecule type" value="Genomic_DNA"/>
</dbReference>
<accession>A0AAV6V6E6</accession>
<evidence type="ECO:0000256" key="1">
    <source>
        <dbReference type="ARBA" id="ARBA00008563"/>
    </source>
</evidence>
<comment type="similarity">
    <text evidence="1">Belongs to the bacterial ribosomal protein bL21 family.</text>
</comment>
<comment type="caution">
    <text evidence="3">The sequence shown here is derived from an EMBL/GenBank/DDBJ whole genome shotgun (WGS) entry which is preliminary data.</text>
</comment>
<dbReference type="Pfam" id="PF00829">
    <property type="entry name" value="Ribosomal_L21p"/>
    <property type="match status" value="1"/>
</dbReference>
<organism evidence="3 4">
    <name type="scientific">Oedothorax gibbosus</name>
    <dbReference type="NCBI Taxonomy" id="931172"/>
    <lineage>
        <taxon>Eukaryota</taxon>
        <taxon>Metazoa</taxon>
        <taxon>Ecdysozoa</taxon>
        <taxon>Arthropoda</taxon>
        <taxon>Chelicerata</taxon>
        <taxon>Arachnida</taxon>
        <taxon>Araneae</taxon>
        <taxon>Araneomorphae</taxon>
        <taxon>Entelegynae</taxon>
        <taxon>Araneoidea</taxon>
        <taxon>Linyphiidae</taxon>
        <taxon>Erigoninae</taxon>
        <taxon>Oedothorax</taxon>
    </lineage>
</organism>
<evidence type="ECO:0000313" key="3">
    <source>
        <dbReference type="EMBL" id="KAG8191428.1"/>
    </source>
</evidence>
<dbReference type="AlphaFoldDB" id="A0AAV6V6E6"/>
<dbReference type="GO" id="GO:0003735">
    <property type="term" value="F:structural constituent of ribosome"/>
    <property type="evidence" value="ECO:0007669"/>
    <property type="project" value="TreeGrafter"/>
</dbReference>
<dbReference type="InterPro" id="IPR036164">
    <property type="entry name" value="bL21-like_sf"/>
</dbReference>